<evidence type="ECO:0000256" key="1">
    <source>
        <dbReference type="ARBA" id="ARBA00022553"/>
    </source>
</evidence>
<dbReference type="SUPFAM" id="SSF52172">
    <property type="entry name" value="CheY-like"/>
    <property type="match status" value="1"/>
</dbReference>
<keyword evidence="1 2" id="KW-0597">Phosphoprotein</keyword>
<reference evidence="4 5" key="1">
    <citation type="submission" date="2021-01" db="EMBL/GenBank/DDBJ databases">
        <title>Belnapia mucosa sp. nov. and Belnapia arida sp. nov., isolated from the Tabernas Desert (Almeria, Spain).</title>
        <authorList>
            <person name="Molina-Menor E."/>
            <person name="Vidal-Verdu A."/>
            <person name="Calonge A."/>
            <person name="Satari L."/>
            <person name="Pereto J."/>
            <person name="Porcar M."/>
        </authorList>
    </citation>
    <scope>NUCLEOTIDE SEQUENCE [LARGE SCALE GENOMIC DNA]</scope>
    <source>
        <strain evidence="4 5">T18</strain>
    </source>
</reference>
<protein>
    <submittedName>
        <fullName evidence="4">Response regulator</fullName>
    </submittedName>
</protein>
<dbReference type="Proteomes" id="UP000660885">
    <property type="component" value="Unassembled WGS sequence"/>
</dbReference>
<dbReference type="CDD" id="cd00156">
    <property type="entry name" value="REC"/>
    <property type="match status" value="1"/>
</dbReference>
<gene>
    <name evidence="4" type="ORF">JMJ56_21645</name>
</gene>
<dbReference type="Gene3D" id="3.40.50.2300">
    <property type="match status" value="1"/>
</dbReference>
<accession>A0ABS1U7H8</accession>
<dbReference type="PROSITE" id="PS50110">
    <property type="entry name" value="RESPONSE_REGULATORY"/>
    <property type="match status" value="1"/>
</dbReference>
<dbReference type="InterPro" id="IPR001789">
    <property type="entry name" value="Sig_transdc_resp-reg_receiver"/>
</dbReference>
<name>A0ABS1U7H8_9PROT</name>
<evidence type="ECO:0000313" key="5">
    <source>
        <dbReference type="Proteomes" id="UP000660885"/>
    </source>
</evidence>
<dbReference type="PANTHER" id="PTHR44591">
    <property type="entry name" value="STRESS RESPONSE REGULATOR PROTEIN 1"/>
    <property type="match status" value="1"/>
</dbReference>
<keyword evidence="5" id="KW-1185">Reference proteome</keyword>
<proteinExistence type="predicted"/>
<dbReference type="InterPro" id="IPR050595">
    <property type="entry name" value="Bact_response_regulator"/>
</dbReference>
<dbReference type="RefSeq" id="WP_202833857.1">
    <property type="nucleotide sequence ID" value="NZ_JAETWB010000015.1"/>
</dbReference>
<dbReference type="SMART" id="SM00448">
    <property type="entry name" value="REC"/>
    <property type="match status" value="1"/>
</dbReference>
<evidence type="ECO:0000256" key="2">
    <source>
        <dbReference type="PROSITE-ProRule" id="PRU00169"/>
    </source>
</evidence>
<evidence type="ECO:0000259" key="3">
    <source>
        <dbReference type="PROSITE" id="PS50110"/>
    </source>
</evidence>
<dbReference type="EMBL" id="JAETWB010000015">
    <property type="protein sequence ID" value="MBL6080626.1"/>
    <property type="molecule type" value="Genomic_DNA"/>
</dbReference>
<organism evidence="4 5">
    <name type="scientific">Belnapia arida</name>
    <dbReference type="NCBI Taxonomy" id="2804533"/>
    <lineage>
        <taxon>Bacteria</taxon>
        <taxon>Pseudomonadati</taxon>
        <taxon>Pseudomonadota</taxon>
        <taxon>Alphaproteobacteria</taxon>
        <taxon>Acetobacterales</taxon>
        <taxon>Roseomonadaceae</taxon>
        <taxon>Belnapia</taxon>
    </lineage>
</organism>
<comment type="caution">
    <text evidence="4">The sequence shown here is derived from an EMBL/GenBank/DDBJ whole genome shotgun (WGS) entry which is preliminary data.</text>
</comment>
<sequence>MPLRVLLAEDEALVAMALADWLEAEGHLIVLAADGMEALSAFREDDNFDVLVTDLRMPRLGGEALIRALWAERPWLPVLVVTGSAPPGGAKALRHEIGRGGSLALLHKPIDFSALADALRCLTTSAPV</sequence>
<dbReference type="PANTHER" id="PTHR44591:SF3">
    <property type="entry name" value="RESPONSE REGULATORY DOMAIN-CONTAINING PROTEIN"/>
    <property type="match status" value="1"/>
</dbReference>
<dbReference type="Pfam" id="PF00072">
    <property type="entry name" value="Response_reg"/>
    <property type="match status" value="1"/>
</dbReference>
<feature type="domain" description="Response regulatory" evidence="3">
    <location>
        <begin position="4"/>
        <end position="123"/>
    </location>
</feature>
<evidence type="ECO:0000313" key="4">
    <source>
        <dbReference type="EMBL" id="MBL6080626.1"/>
    </source>
</evidence>
<feature type="modified residue" description="4-aspartylphosphate" evidence="2">
    <location>
        <position position="54"/>
    </location>
</feature>
<dbReference type="InterPro" id="IPR011006">
    <property type="entry name" value="CheY-like_superfamily"/>
</dbReference>